<protein>
    <recommendedName>
        <fullName evidence="3">LAGLIDADG homing endonuclease</fullName>
    </recommendedName>
</protein>
<evidence type="ECO:0000313" key="1">
    <source>
        <dbReference type="EMBL" id="KAL2643842.1"/>
    </source>
</evidence>
<evidence type="ECO:0008006" key="3">
    <source>
        <dbReference type="Google" id="ProtNLM"/>
    </source>
</evidence>
<keyword evidence="2" id="KW-1185">Reference proteome</keyword>
<sequence length="164" mass="19183">MVELRTKSTEAICRFLLEDVICRYGCVGKITANRGELDTKEAREFFQRYGVKLALTIVYNLEGNAKSERGRPPIVKALVKAYNGRAKEWPRLLPFALWVDRTTHSLVTRYMPAELMQGQKPIMPVEKQVPTWNVLPWKDNLTREELLQLCIRQLEQRFEMCRLL</sequence>
<evidence type="ECO:0000313" key="2">
    <source>
        <dbReference type="Proteomes" id="UP001605036"/>
    </source>
</evidence>
<dbReference type="InterPro" id="IPR012337">
    <property type="entry name" value="RNaseH-like_sf"/>
</dbReference>
<dbReference type="Proteomes" id="UP001605036">
    <property type="component" value="Unassembled WGS sequence"/>
</dbReference>
<dbReference type="SUPFAM" id="SSF53098">
    <property type="entry name" value="Ribonuclease H-like"/>
    <property type="match status" value="1"/>
</dbReference>
<reference evidence="1 2" key="1">
    <citation type="submission" date="2024-09" db="EMBL/GenBank/DDBJ databases">
        <title>Chromosome-scale assembly of Riccia fluitans.</title>
        <authorList>
            <person name="Paukszto L."/>
            <person name="Sawicki J."/>
            <person name="Karawczyk K."/>
            <person name="Piernik-Szablinska J."/>
            <person name="Szczecinska M."/>
            <person name="Mazdziarz M."/>
        </authorList>
    </citation>
    <scope>NUCLEOTIDE SEQUENCE [LARGE SCALE GENOMIC DNA]</scope>
    <source>
        <strain evidence="1">Rf_01</strain>
        <tissue evidence="1">Aerial parts of the thallus</tissue>
    </source>
</reference>
<dbReference type="Gene3D" id="3.30.420.10">
    <property type="entry name" value="Ribonuclease H-like superfamily/Ribonuclease H"/>
    <property type="match status" value="1"/>
</dbReference>
<proteinExistence type="predicted"/>
<accession>A0ABD1Z7T2</accession>
<gene>
    <name evidence="1" type="ORF">R1flu_011429</name>
</gene>
<dbReference type="EMBL" id="JBHFFA010000002">
    <property type="protein sequence ID" value="KAL2643842.1"/>
    <property type="molecule type" value="Genomic_DNA"/>
</dbReference>
<comment type="caution">
    <text evidence="1">The sequence shown here is derived from an EMBL/GenBank/DDBJ whole genome shotgun (WGS) entry which is preliminary data.</text>
</comment>
<dbReference type="AlphaFoldDB" id="A0ABD1Z7T2"/>
<organism evidence="1 2">
    <name type="scientific">Riccia fluitans</name>
    <dbReference type="NCBI Taxonomy" id="41844"/>
    <lineage>
        <taxon>Eukaryota</taxon>
        <taxon>Viridiplantae</taxon>
        <taxon>Streptophyta</taxon>
        <taxon>Embryophyta</taxon>
        <taxon>Marchantiophyta</taxon>
        <taxon>Marchantiopsida</taxon>
        <taxon>Marchantiidae</taxon>
        <taxon>Marchantiales</taxon>
        <taxon>Ricciaceae</taxon>
        <taxon>Riccia</taxon>
    </lineage>
</organism>
<dbReference type="InterPro" id="IPR036397">
    <property type="entry name" value="RNaseH_sf"/>
</dbReference>
<name>A0ABD1Z7T2_9MARC</name>